<keyword evidence="4" id="KW-0819">tRNA processing</keyword>
<dbReference type="GO" id="GO:0008033">
    <property type="term" value="P:tRNA processing"/>
    <property type="evidence" value="ECO:0007669"/>
    <property type="project" value="UniProtKB-KW"/>
</dbReference>
<dbReference type="SMART" id="SM01144">
    <property type="entry name" value="DTW"/>
    <property type="match status" value="1"/>
</dbReference>
<evidence type="ECO:0000256" key="2">
    <source>
        <dbReference type="ARBA" id="ARBA00022679"/>
    </source>
</evidence>
<dbReference type="Pfam" id="PF03942">
    <property type="entry name" value="DTW"/>
    <property type="match status" value="1"/>
</dbReference>
<reference evidence="7" key="1">
    <citation type="submission" date="2021-03" db="EMBL/GenBank/DDBJ databases">
        <title>Acanthopleuribacteraceae sp. M133.</title>
        <authorList>
            <person name="Wang G."/>
        </authorList>
    </citation>
    <scope>NUCLEOTIDE SEQUENCE</scope>
    <source>
        <strain evidence="7">M133</strain>
    </source>
</reference>
<evidence type="ECO:0000256" key="4">
    <source>
        <dbReference type="ARBA" id="ARBA00022694"/>
    </source>
</evidence>
<evidence type="ECO:0000256" key="3">
    <source>
        <dbReference type="ARBA" id="ARBA00022691"/>
    </source>
</evidence>
<gene>
    <name evidence="7" type="ORF">J3U87_10080</name>
</gene>
<feature type="domain" description="DTW" evidence="6">
    <location>
        <begin position="15"/>
        <end position="200"/>
    </location>
</feature>
<dbReference type="KEGG" id="scor:J3U87_10080"/>
<evidence type="ECO:0000256" key="1">
    <source>
        <dbReference type="ARBA" id="ARBA00012386"/>
    </source>
</evidence>
<keyword evidence="8" id="KW-1185">Reference proteome</keyword>
<dbReference type="EC" id="2.5.1.25" evidence="1"/>
<dbReference type="RefSeq" id="WP_237382914.1">
    <property type="nucleotide sequence ID" value="NZ_CP071793.1"/>
</dbReference>
<evidence type="ECO:0000313" key="7">
    <source>
        <dbReference type="EMBL" id="QTD52813.1"/>
    </source>
</evidence>
<evidence type="ECO:0000256" key="5">
    <source>
        <dbReference type="ARBA" id="ARBA00034489"/>
    </source>
</evidence>
<dbReference type="InterPro" id="IPR039262">
    <property type="entry name" value="DTWD2/TAPT"/>
</dbReference>
<keyword evidence="3" id="KW-0949">S-adenosyl-L-methionine</keyword>
<dbReference type="EMBL" id="CP071793">
    <property type="protein sequence ID" value="QTD52813.1"/>
    <property type="molecule type" value="Genomic_DNA"/>
</dbReference>
<evidence type="ECO:0000313" key="8">
    <source>
        <dbReference type="Proteomes" id="UP000663929"/>
    </source>
</evidence>
<dbReference type="GO" id="GO:0016432">
    <property type="term" value="F:tRNA-uridine aminocarboxypropyltransferase activity"/>
    <property type="evidence" value="ECO:0007669"/>
    <property type="project" value="UniProtKB-EC"/>
</dbReference>
<dbReference type="Proteomes" id="UP000663929">
    <property type="component" value="Chromosome"/>
</dbReference>
<keyword evidence="2" id="KW-0808">Transferase</keyword>
<accession>A0A8A4TTK5</accession>
<dbReference type="PANTHER" id="PTHR21392">
    <property type="entry name" value="TRNA-URIDINE AMINOCARBOXYPROPYLTRANSFERASE 2"/>
    <property type="match status" value="1"/>
</dbReference>
<proteinExistence type="inferred from homology"/>
<name>A0A8A4TTK5_SULCO</name>
<sequence length="236" mass="26594">MEPNALPPRKRVNFNAHRCPSCKLHPNICICDHKPNLVTRTRLAVVLPWLESEKPTNTGMLAADCLANSRVVIRGRAGEPEPSVREPGYRPVLLFPHPESQLLRAPPPDEPPLMLIVPDGTWRQAAKLRNRIPDLKQVPCVHLPPGPPSLYRLRIGSREQRLSTMEAIARALGLLEGEAVQRALEEVFRLKVERYLWLQGKLKRDQVYGGIPEGAHAHDPLSGLPETERLKYVTDR</sequence>
<dbReference type="InterPro" id="IPR005636">
    <property type="entry name" value="DTW"/>
</dbReference>
<organism evidence="7 8">
    <name type="scientific">Sulfidibacter corallicola</name>
    <dbReference type="NCBI Taxonomy" id="2818388"/>
    <lineage>
        <taxon>Bacteria</taxon>
        <taxon>Pseudomonadati</taxon>
        <taxon>Acidobacteriota</taxon>
        <taxon>Holophagae</taxon>
        <taxon>Acanthopleuribacterales</taxon>
        <taxon>Acanthopleuribacteraceae</taxon>
        <taxon>Sulfidibacter</taxon>
    </lineage>
</organism>
<protein>
    <recommendedName>
        <fullName evidence="1">tRNA-uridine aminocarboxypropyltransferase</fullName>
        <ecNumber evidence="1">2.5.1.25</ecNumber>
    </recommendedName>
</protein>
<dbReference type="AlphaFoldDB" id="A0A8A4TTK5"/>
<evidence type="ECO:0000259" key="6">
    <source>
        <dbReference type="SMART" id="SM01144"/>
    </source>
</evidence>
<dbReference type="PANTHER" id="PTHR21392:SF0">
    <property type="entry name" value="TRNA-URIDINE AMINOCARBOXYPROPYLTRANSFERASE 2"/>
    <property type="match status" value="1"/>
</dbReference>
<comment type="similarity">
    <text evidence="5">Belongs to the TDD superfamily. DTWD2 family.</text>
</comment>